<evidence type="ECO:0000313" key="4">
    <source>
        <dbReference type="EMBL" id="EZF53144.1"/>
    </source>
</evidence>
<dbReference type="PIRSF" id="PIRSF038972">
    <property type="entry name" value="Trm12"/>
    <property type="match status" value="1"/>
</dbReference>
<comment type="function">
    <text evidence="2">S-adenosyl-L-methionine-dependent transferase that acts as a component of the wybutosine biosynthesis pathway. Wybutosine is a hyper modified guanosine with a tricyclic base found at the 3'-position adjacent to the anticodon of eukaryotic phenylalanine tRNA. Catalyzes the transfer of the alpha-amino-alpha-carboxypropyl (acp) group from S-adenosyl-L-methionine to the C-7 position of 4-demethylwyosine (imG-14) to produce wybutosine-86.</text>
</comment>
<dbReference type="OrthoDB" id="2387925at2759"/>
<organism evidence="4">
    <name type="scientific">Trichophyton rubrum CBS 288.86</name>
    <dbReference type="NCBI Taxonomy" id="1215330"/>
    <lineage>
        <taxon>Eukaryota</taxon>
        <taxon>Fungi</taxon>
        <taxon>Dikarya</taxon>
        <taxon>Ascomycota</taxon>
        <taxon>Pezizomycotina</taxon>
        <taxon>Eurotiomycetes</taxon>
        <taxon>Eurotiomycetidae</taxon>
        <taxon>Onygenales</taxon>
        <taxon>Arthrodermataceae</taxon>
        <taxon>Trichophyton</taxon>
    </lineage>
</organism>
<gene>
    <name evidence="4" type="ORF">H103_03831</name>
</gene>
<dbReference type="InterPro" id="IPR026274">
    <property type="entry name" value="tRNA_wybutosine_synth_prot_2"/>
</dbReference>
<sequence>MSRLILTTFRHDLAQFDNVSIGGNICSTYSRMHNARPQNPERRPRKKAVNPSVQRAVKLFIDNYLEPSFMLDNNVDLDSLLSSVSKRFTIYEPLLLLPPNFFNKSPQWESFISLLTSAQLQELYACIAEVFLPMGVTHVAVNAPISLTTRIEEENKVRGPTDFTPLLGDFGPMIPSADQNIHPSETDLQEAFWVKTVQNSKITQVWAPLYTMFSRGNIVEKARILGLESRFDGLTEQQLCQPVQNISVVDLYAGIGYFVFSYLKMGVARVWAWELNGWSIEGLRRGCEANKWEIKILKVNNEGTVDGIDDLVEMMGDDNLRVIAFHGDNAFAAGVMQDIKAKVEARRAWKPIRHANLGLLPSSKDTWGSATALIDPEMGGWVHVHENVNVHEIHEKRAAIVAEFKRLQSKQELIDRHASSEVECVHVEEVKTYAPGVMHCVFDLNIRHSQVLTVRTQDEIT</sequence>
<dbReference type="GO" id="GO:0005737">
    <property type="term" value="C:cytoplasm"/>
    <property type="evidence" value="ECO:0007669"/>
    <property type="project" value="UniProtKB-SubCell"/>
</dbReference>
<keyword evidence="2" id="KW-0949">S-adenosyl-L-methionine</keyword>
<dbReference type="HOGENOM" id="CLU_023588_0_0_1"/>
<name>A0A022W4E1_TRIRU</name>
<dbReference type="InterPro" id="IPR029063">
    <property type="entry name" value="SAM-dependent_MTases_sf"/>
</dbReference>
<dbReference type="Gene3D" id="3.40.50.150">
    <property type="entry name" value="Vaccinia Virus protein VP39"/>
    <property type="match status" value="1"/>
</dbReference>
<dbReference type="PROSITE" id="PS51684">
    <property type="entry name" value="SAM_MT_TRM5_TYW2"/>
    <property type="match status" value="1"/>
</dbReference>
<evidence type="ECO:0000256" key="1">
    <source>
        <dbReference type="ARBA" id="ARBA00049400"/>
    </source>
</evidence>
<evidence type="ECO:0000256" key="2">
    <source>
        <dbReference type="PIRNR" id="PIRNR038972"/>
    </source>
</evidence>
<evidence type="ECO:0000259" key="3">
    <source>
        <dbReference type="PROSITE" id="PS51684"/>
    </source>
</evidence>
<dbReference type="UniPathway" id="UPA00375"/>
<dbReference type="EMBL" id="KK207830">
    <property type="protein sequence ID" value="EZF53144.1"/>
    <property type="molecule type" value="Genomic_DNA"/>
</dbReference>
<proteinExistence type="inferred from homology"/>
<comment type="similarity">
    <text evidence="2">Belongs to the class I-like SAM-binding methyltransferase superfamily. TRM5/TYW2 family.</text>
</comment>
<dbReference type="Proteomes" id="UP000023758">
    <property type="component" value="Unassembled WGS sequence"/>
</dbReference>
<dbReference type="PANTHER" id="PTHR23245:SF25">
    <property type="entry name" value="TRNA WYBUTOSINE-SYNTHESIZING PROTEIN 2 HOMOLOG"/>
    <property type="match status" value="1"/>
</dbReference>
<reference evidence="4" key="1">
    <citation type="submission" date="2014-02" db="EMBL/GenBank/DDBJ databases">
        <title>The Genome Sequence of Trichophyton rubrum (morphotype fischeri) CBS 288.86.</title>
        <authorList>
            <consortium name="The Broad Institute Genomics Platform"/>
            <person name="Cuomo C.A."/>
            <person name="White T.C."/>
            <person name="Graser Y."/>
            <person name="Martinez-Rossi N."/>
            <person name="Heitman J."/>
            <person name="Young S.K."/>
            <person name="Zeng Q."/>
            <person name="Gargeya S."/>
            <person name="Abouelleil A."/>
            <person name="Alvarado L."/>
            <person name="Chapman S.B."/>
            <person name="Gainer-Dewar J."/>
            <person name="Goldberg J."/>
            <person name="Griggs A."/>
            <person name="Gujja S."/>
            <person name="Hansen M."/>
            <person name="Howarth C."/>
            <person name="Imamovic A."/>
            <person name="Larimer J."/>
            <person name="Martinez D."/>
            <person name="Murphy C."/>
            <person name="Pearson M.D."/>
            <person name="Persinoti G."/>
            <person name="Poon T."/>
            <person name="Priest M."/>
            <person name="Roberts A.D."/>
            <person name="Saif S."/>
            <person name="Shea T.D."/>
            <person name="Sykes S.N."/>
            <person name="Wortman J."/>
            <person name="Nusbaum C."/>
            <person name="Birren B."/>
        </authorList>
    </citation>
    <scope>NUCLEOTIDE SEQUENCE [LARGE SCALE GENOMIC DNA]</scope>
    <source>
        <strain evidence="4">CBS 288.86</strain>
    </source>
</reference>
<comment type="catalytic activity">
    <reaction evidence="1">
        <text>4-demethylwyosine(37) in tRNA(Phe) + S-adenosyl-L-methionine = 4-demethyl-7-[(3S)-3-amino-3-carboxypropyl]wyosine(37) in tRNA(Phe) + S-methyl-5'-thioadenosine + H(+)</text>
        <dbReference type="Rhea" id="RHEA:36355"/>
        <dbReference type="Rhea" id="RHEA-COMP:10164"/>
        <dbReference type="Rhea" id="RHEA-COMP:10378"/>
        <dbReference type="ChEBI" id="CHEBI:15378"/>
        <dbReference type="ChEBI" id="CHEBI:17509"/>
        <dbReference type="ChEBI" id="CHEBI:59789"/>
        <dbReference type="ChEBI" id="CHEBI:64315"/>
        <dbReference type="ChEBI" id="CHEBI:73550"/>
        <dbReference type="EC" id="2.5.1.114"/>
    </reaction>
</comment>
<comment type="subcellular location">
    <subcellularLocation>
        <location evidence="2">Cytoplasm</location>
    </subcellularLocation>
</comment>
<dbReference type="GO" id="GO:0102522">
    <property type="term" value="F:tRNA 4-demethylwyosine alpha-amino-alpha-carboxypropyltransferase activity"/>
    <property type="evidence" value="ECO:0007669"/>
    <property type="project" value="UniProtKB-EC"/>
</dbReference>
<feature type="domain" description="SAM-dependent methyltransferase TRM5/TYW2-type" evidence="3">
    <location>
        <begin position="128"/>
        <end position="448"/>
    </location>
</feature>
<protein>
    <recommendedName>
        <fullName evidence="2">tRNA wybutosine-synthesizing protein 2</fullName>
        <shortName evidence="2">tRNA-yW-synthesizing protein 2</shortName>
    </recommendedName>
    <alternativeName>
        <fullName evidence="2">tRNA(Phe) (4-demethylwyosine(37)-C(7)) aminocarboxypropyltransferase</fullName>
    </alternativeName>
</protein>
<keyword evidence="2" id="KW-0819">tRNA processing</keyword>
<dbReference type="GO" id="GO:0008175">
    <property type="term" value="F:tRNA methyltransferase activity"/>
    <property type="evidence" value="ECO:0007669"/>
    <property type="project" value="TreeGrafter"/>
</dbReference>
<dbReference type="AlphaFoldDB" id="A0A022W4E1"/>
<accession>A0A022W4E1</accession>
<keyword evidence="2" id="KW-0808">Transferase</keyword>
<dbReference type="GO" id="GO:0030488">
    <property type="term" value="P:tRNA methylation"/>
    <property type="evidence" value="ECO:0007669"/>
    <property type="project" value="TreeGrafter"/>
</dbReference>
<keyword evidence="2" id="KW-0963">Cytoplasm</keyword>
<dbReference type="InterPro" id="IPR030382">
    <property type="entry name" value="MeTrfase_TRM5/TYW2"/>
</dbReference>
<dbReference type="GO" id="GO:0008757">
    <property type="term" value="F:S-adenosylmethionine-dependent methyltransferase activity"/>
    <property type="evidence" value="ECO:0007669"/>
    <property type="project" value="InterPro"/>
</dbReference>
<comment type="pathway">
    <text evidence="2">tRNA modification; wybutosine-tRNA(Phe) biosynthesis.</text>
</comment>
<dbReference type="SUPFAM" id="SSF53335">
    <property type="entry name" value="S-adenosyl-L-methionine-dependent methyltransferases"/>
    <property type="match status" value="1"/>
</dbReference>
<dbReference type="GO" id="GO:0031591">
    <property type="term" value="P:wybutosine biosynthetic process"/>
    <property type="evidence" value="ECO:0007669"/>
    <property type="project" value="InterPro"/>
</dbReference>
<dbReference type="PANTHER" id="PTHR23245">
    <property type="entry name" value="TRNA METHYLTRANSFERASE"/>
    <property type="match status" value="1"/>
</dbReference>